<organism evidence="1 2">
    <name type="scientific">Ditylenchus dipsaci</name>
    <dbReference type="NCBI Taxonomy" id="166011"/>
    <lineage>
        <taxon>Eukaryota</taxon>
        <taxon>Metazoa</taxon>
        <taxon>Ecdysozoa</taxon>
        <taxon>Nematoda</taxon>
        <taxon>Chromadorea</taxon>
        <taxon>Rhabditida</taxon>
        <taxon>Tylenchina</taxon>
        <taxon>Tylenchomorpha</taxon>
        <taxon>Sphaerularioidea</taxon>
        <taxon>Anguinidae</taxon>
        <taxon>Anguininae</taxon>
        <taxon>Ditylenchus</taxon>
    </lineage>
</organism>
<dbReference type="AlphaFoldDB" id="A0A915CTZ9"/>
<protein>
    <submittedName>
        <fullName evidence="2">Uncharacterized protein</fullName>
    </submittedName>
</protein>
<sequence>MRPSTTITVHQDSRITTNQPQVNIFPASQPSIYLSNGQLASSTGICARLIRYCATNTLSLGIAINCVLLGRIFVKIREESMLAGKTDDFRDYVRRVANFSIPPVNSSADQRFTTKSNNNYLFLNGTQPVFV</sequence>
<dbReference type="Proteomes" id="UP000887574">
    <property type="component" value="Unplaced"/>
</dbReference>
<accession>A0A915CTZ9</accession>
<dbReference type="WBParaSite" id="jg12384">
    <property type="protein sequence ID" value="jg12384"/>
    <property type="gene ID" value="jg12384"/>
</dbReference>
<keyword evidence="1" id="KW-1185">Reference proteome</keyword>
<name>A0A915CTZ9_9BILA</name>
<reference evidence="2" key="1">
    <citation type="submission" date="2022-11" db="UniProtKB">
        <authorList>
            <consortium name="WormBaseParasite"/>
        </authorList>
    </citation>
    <scope>IDENTIFICATION</scope>
</reference>
<proteinExistence type="predicted"/>
<evidence type="ECO:0000313" key="2">
    <source>
        <dbReference type="WBParaSite" id="jg12384"/>
    </source>
</evidence>
<evidence type="ECO:0000313" key="1">
    <source>
        <dbReference type="Proteomes" id="UP000887574"/>
    </source>
</evidence>